<evidence type="ECO:0000256" key="15">
    <source>
        <dbReference type="ARBA" id="ARBA00049778"/>
    </source>
</evidence>
<name>A0A9W8SC20_9HYPO</name>
<dbReference type="Pfam" id="PF05199">
    <property type="entry name" value="GMC_oxred_C"/>
    <property type="match status" value="1"/>
</dbReference>
<evidence type="ECO:0000256" key="5">
    <source>
        <dbReference type="ARBA" id="ARBA00022827"/>
    </source>
</evidence>
<feature type="domain" description="Glucose-methanol-choline oxidoreductase N-terminal" evidence="17">
    <location>
        <begin position="190"/>
        <end position="396"/>
    </location>
</feature>
<evidence type="ECO:0000256" key="1">
    <source>
        <dbReference type="ARBA" id="ARBA00001974"/>
    </source>
</evidence>
<evidence type="ECO:0000256" key="10">
    <source>
        <dbReference type="ARBA" id="ARBA00023235"/>
    </source>
</evidence>
<evidence type="ECO:0000259" key="18">
    <source>
        <dbReference type="Pfam" id="PF05199"/>
    </source>
</evidence>
<feature type="region of interest" description="Disordered" evidence="16">
    <location>
        <begin position="1"/>
        <end position="92"/>
    </location>
</feature>
<dbReference type="GO" id="GO:0004769">
    <property type="term" value="F:steroid Delta-isomerase activity"/>
    <property type="evidence" value="ECO:0007669"/>
    <property type="project" value="UniProtKB-EC"/>
</dbReference>
<dbReference type="InterPro" id="IPR052542">
    <property type="entry name" value="Cholesterol_Oxidase"/>
</dbReference>
<evidence type="ECO:0000256" key="7">
    <source>
        <dbReference type="ARBA" id="ARBA00023098"/>
    </source>
</evidence>
<dbReference type="Proteomes" id="UP001152049">
    <property type="component" value="Unassembled WGS sequence"/>
</dbReference>
<sequence length="1316" mass="144521">MGSQDGSRPPSANGFNGDGMNGHNGFDGSDGFVDTDGTNGHDATNGSNGLNGHDAGADANGHTEYTGRGINTERPAGHYHQDGQHNRNPRRFPRISLPVDMMRDSYDVVVIGTGYGGGVAASRMARGKQKVCVLERGKEKWPGEFPETLLEAVKELQITGEFAPGDRRSIPGHVLQGLNPTGLYHFVVGEGQNVYMANGLGGTSLVNANVFLEATKSVLNLDIWPTELKGHDKWEKYYERARDVLEPTEYPNTSPDLLKAKLLQEQAKMMGYGGKFYRVPQTTRFEDGPNSTGVYMRASKLTGMDATGINDGSKSTTLVNYLSDAWNWGAEMFCECEVRYVSKAVGREGYIIWFAWHGNNRGRFNTLYDDLMWVHAKKLVFFGAGSIGTTEILLRSKELGLSLSNEIGCGMSGNGDMLGFGYNTDYEANCIAHPNPPKDRPVGPCITSVLDMREITDDKDPNNTKNPLAGFVVEDCAIPLALGPLMLPMMTLLPNHRPAWNAFQRASKTAAWFGSRLFGPYFSDGSIAKTPAYLIMSHDSSQGKLTLKKNKPVLVYSGVGRSASVSKVHDFLDRMTQLAGGKFVANPAWTLLGAQEITVHPIGGARVSSDGTHYQGAVNHECELFTGEENNGTHKGLIVCDGAAVPAAVGVNPFATITALAERSVELAAKRFGIEIDYETKNGNLDLFGVPKHALPREKGTKKEKLEKEKLEKLAKTIAKAEDNGQAGINFSEVMSGYIHAGDEIKDFDVATKIARSKCKGARFFLTVKSWDIDQLVNNARHPANLTGTFVCQALGGTFVVHRGEFQLFSQDPRQPDTANLVYNFDMVSESGKMLHFNGYKVVNSTSFLNPISIWKQTSTLYVTITDTADHVVGRGTLNIQPWDFVQELATFQPTGPTIWSRLSSTASFLSFFTRQVSIPFLSTLGRLQWPSDAISASANVITPTKTFTLMADDGENTTLHMWAPLKENENNKNRSILFIPGAAVDYTMFALPTIDTNAIAYFREAGYRTYCLTHRVGRLAVAQKNYTPYDARKDITAALKRIRKENNTNNAEKEGNDAKIYVIAHCAGSLALSCGLLDGTIPAEYISGITASMVFMNPKFGFINNILSRFPISVYEKLLGNWWDCCSSPEDSYAQRLFNQALRLYPSGDSRETCRSVVCHRSQLVFGRLWTHKNLNEATHRNLDRFLGGTSMKSLSWLTSTGALEKVTNNEGWDLVTPENIARLAGIPILFLSGTGNMVFTAENTDTSFTTLCNAHGRNLYERELFTGKGHLDAWMGATSYLDVYPRVARHVAGAKVNARHDPPKTKTKTDGSVE</sequence>
<feature type="compositionally biased region" description="Basic and acidic residues" evidence="16">
    <location>
        <begin position="1300"/>
        <end position="1316"/>
    </location>
</feature>
<dbReference type="InterPro" id="IPR007867">
    <property type="entry name" value="GMC_OxRtase_C"/>
</dbReference>
<evidence type="ECO:0000256" key="9">
    <source>
        <dbReference type="ARBA" id="ARBA00023221"/>
    </source>
</evidence>
<keyword evidence="5" id="KW-0274">FAD</keyword>
<evidence type="ECO:0000256" key="4">
    <source>
        <dbReference type="ARBA" id="ARBA00022630"/>
    </source>
</evidence>
<evidence type="ECO:0000256" key="8">
    <source>
        <dbReference type="ARBA" id="ARBA00023166"/>
    </source>
</evidence>
<dbReference type="OrthoDB" id="9974421at2759"/>
<feature type="domain" description="Glucose-methanol-choline oxidoreductase C-terminal" evidence="18">
    <location>
        <begin position="593"/>
        <end position="661"/>
    </location>
</feature>
<dbReference type="Pfam" id="PF00732">
    <property type="entry name" value="GMC_oxred_N"/>
    <property type="match status" value="1"/>
</dbReference>
<dbReference type="Gene3D" id="3.40.50.1820">
    <property type="entry name" value="alpha/beta hydrolase"/>
    <property type="match status" value="1"/>
</dbReference>
<keyword evidence="6" id="KW-0560">Oxidoreductase</keyword>
<protein>
    <recommendedName>
        <fullName evidence="14">Cholesterol oxidase</fullName>
        <ecNumber evidence="13">1.1.3.6</ecNumber>
        <ecNumber evidence="11">5.3.3.1</ecNumber>
    </recommendedName>
    <alternativeName>
        <fullName evidence="15">Cholesterol isomerase</fullName>
    </alternativeName>
</protein>
<feature type="compositionally biased region" description="Basic and acidic residues" evidence="16">
    <location>
        <begin position="75"/>
        <end position="85"/>
    </location>
</feature>
<keyword evidence="4" id="KW-0285">Flavoprotein</keyword>
<comment type="pathway">
    <text evidence="12">Steroid metabolism; cholesterol degradation.</text>
</comment>
<proteinExistence type="inferred from homology"/>
<comment type="similarity">
    <text evidence="2">Belongs to the GMC oxidoreductase family.</text>
</comment>
<dbReference type="PANTHER" id="PTHR47470">
    <property type="entry name" value="CHOLESTEROL OXIDASE"/>
    <property type="match status" value="1"/>
</dbReference>
<dbReference type="GO" id="GO:0050660">
    <property type="term" value="F:flavin adenine dinucleotide binding"/>
    <property type="evidence" value="ECO:0007669"/>
    <property type="project" value="InterPro"/>
</dbReference>
<accession>A0A9W8SC20</accession>
<dbReference type="EC" id="5.3.3.1" evidence="11"/>
<keyword evidence="3" id="KW-0153">Cholesterol metabolism</keyword>
<keyword evidence="10" id="KW-0413">Isomerase</keyword>
<evidence type="ECO:0000259" key="17">
    <source>
        <dbReference type="Pfam" id="PF00732"/>
    </source>
</evidence>
<evidence type="ECO:0000313" key="20">
    <source>
        <dbReference type="Proteomes" id="UP001152049"/>
    </source>
</evidence>
<evidence type="ECO:0000256" key="11">
    <source>
        <dbReference type="ARBA" id="ARBA00038856"/>
    </source>
</evidence>
<dbReference type="EC" id="1.1.3.6" evidence="13"/>
<dbReference type="GO" id="GO:0016995">
    <property type="term" value="F:cholesterol oxidase activity"/>
    <property type="evidence" value="ECO:0007669"/>
    <property type="project" value="UniProtKB-EC"/>
</dbReference>
<dbReference type="EMBL" id="JAOQAZ010000002">
    <property type="protein sequence ID" value="KAJ4269519.1"/>
    <property type="molecule type" value="Genomic_DNA"/>
</dbReference>
<keyword evidence="9" id="KW-0753">Steroid metabolism</keyword>
<evidence type="ECO:0000256" key="16">
    <source>
        <dbReference type="SAM" id="MobiDB-lite"/>
    </source>
</evidence>
<feature type="compositionally biased region" description="Polar residues" evidence="16">
    <location>
        <begin position="36"/>
        <end position="50"/>
    </location>
</feature>
<evidence type="ECO:0000256" key="12">
    <source>
        <dbReference type="ARBA" id="ARBA00049645"/>
    </source>
</evidence>
<comment type="caution">
    <text evidence="19">The sequence shown here is derived from an EMBL/GenBank/DDBJ whole genome shotgun (WGS) entry which is preliminary data.</text>
</comment>
<dbReference type="Gene3D" id="3.50.50.60">
    <property type="entry name" value="FAD/NAD(P)-binding domain"/>
    <property type="match status" value="3"/>
</dbReference>
<evidence type="ECO:0000256" key="2">
    <source>
        <dbReference type="ARBA" id="ARBA00010790"/>
    </source>
</evidence>
<keyword evidence="7" id="KW-0443">Lipid metabolism</keyword>
<evidence type="ECO:0000256" key="6">
    <source>
        <dbReference type="ARBA" id="ARBA00023002"/>
    </source>
</evidence>
<evidence type="ECO:0000256" key="13">
    <source>
        <dbReference type="ARBA" id="ARBA00049723"/>
    </source>
</evidence>
<evidence type="ECO:0000256" key="14">
    <source>
        <dbReference type="ARBA" id="ARBA00049744"/>
    </source>
</evidence>
<keyword evidence="20" id="KW-1185">Reference proteome</keyword>
<dbReference type="InterPro" id="IPR036188">
    <property type="entry name" value="FAD/NAD-bd_sf"/>
</dbReference>
<feature type="region of interest" description="Disordered" evidence="16">
    <location>
        <begin position="1296"/>
        <end position="1316"/>
    </location>
</feature>
<gene>
    <name evidence="19" type="ORF">NW762_001180</name>
</gene>
<evidence type="ECO:0000313" key="19">
    <source>
        <dbReference type="EMBL" id="KAJ4269519.1"/>
    </source>
</evidence>
<dbReference type="SUPFAM" id="SSF53474">
    <property type="entry name" value="alpha/beta-Hydrolases"/>
    <property type="match status" value="1"/>
</dbReference>
<dbReference type="PANTHER" id="PTHR47470:SF1">
    <property type="entry name" value="FAD-DEPENDENT OXIDOREDUCTASE 2 FAD BINDING DOMAIN-CONTAINING PROTEIN"/>
    <property type="match status" value="1"/>
</dbReference>
<comment type="cofactor">
    <cofactor evidence="1">
        <name>FAD</name>
        <dbReference type="ChEBI" id="CHEBI:57692"/>
    </cofactor>
</comment>
<reference evidence="19" key="1">
    <citation type="submission" date="2022-09" db="EMBL/GenBank/DDBJ databases">
        <title>Fusarium specimens isolated from Avocado Roots.</title>
        <authorList>
            <person name="Stajich J."/>
            <person name="Roper C."/>
            <person name="Heimlech-Rivalta G."/>
        </authorList>
    </citation>
    <scope>NUCLEOTIDE SEQUENCE</scope>
    <source>
        <strain evidence="19">CF00136</strain>
    </source>
</reference>
<evidence type="ECO:0000256" key="3">
    <source>
        <dbReference type="ARBA" id="ARBA00022548"/>
    </source>
</evidence>
<dbReference type="InterPro" id="IPR029058">
    <property type="entry name" value="AB_hydrolase_fold"/>
</dbReference>
<dbReference type="SUPFAM" id="SSF51905">
    <property type="entry name" value="FAD/NAD(P)-binding domain"/>
    <property type="match status" value="1"/>
</dbReference>
<organism evidence="19 20">
    <name type="scientific">Fusarium torreyae</name>
    <dbReference type="NCBI Taxonomy" id="1237075"/>
    <lineage>
        <taxon>Eukaryota</taxon>
        <taxon>Fungi</taxon>
        <taxon>Dikarya</taxon>
        <taxon>Ascomycota</taxon>
        <taxon>Pezizomycotina</taxon>
        <taxon>Sordariomycetes</taxon>
        <taxon>Hypocreomycetidae</taxon>
        <taxon>Hypocreales</taxon>
        <taxon>Nectriaceae</taxon>
        <taxon>Fusarium</taxon>
    </lineage>
</organism>
<dbReference type="InterPro" id="IPR000172">
    <property type="entry name" value="GMC_OxRdtase_N"/>
</dbReference>
<keyword evidence="8" id="KW-1207">Sterol metabolism</keyword>
<dbReference type="GO" id="GO:0008203">
    <property type="term" value="P:cholesterol metabolic process"/>
    <property type="evidence" value="ECO:0007669"/>
    <property type="project" value="UniProtKB-KW"/>
</dbReference>